<evidence type="ECO:0000259" key="3">
    <source>
        <dbReference type="SMART" id="SM00822"/>
    </source>
</evidence>
<dbReference type="InterPro" id="IPR002347">
    <property type="entry name" value="SDR_fam"/>
</dbReference>
<dbReference type="EMBL" id="CP132932">
    <property type="protein sequence ID" value="XCB26204.1"/>
    <property type="molecule type" value="Genomic_DNA"/>
</dbReference>
<evidence type="ECO:0000256" key="1">
    <source>
        <dbReference type="ARBA" id="ARBA00006484"/>
    </source>
</evidence>
<dbReference type="SMART" id="SM00822">
    <property type="entry name" value="PKS_KR"/>
    <property type="match status" value="1"/>
</dbReference>
<evidence type="ECO:0000256" key="2">
    <source>
        <dbReference type="ARBA" id="ARBA00023002"/>
    </source>
</evidence>
<proteinExistence type="inferred from homology"/>
<dbReference type="GO" id="GO:0016491">
    <property type="term" value="F:oxidoreductase activity"/>
    <property type="evidence" value="ECO:0007669"/>
    <property type="project" value="UniProtKB-KW"/>
</dbReference>
<dbReference type="RefSeq" id="WP_353068816.1">
    <property type="nucleotide sequence ID" value="NZ_CP132932.1"/>
</dbReference>
<keyword evidence="2" id="KW-0560">Oxidoreductase</keyword>
<dbReference type="InterPro" id="IPR036291">
    <property type="entry name" value="NAD(P)-bd_dom_sf"/>
</dbReference>
<dbReference type="Pfam" id="PF00106">
    <property type="entry name" value="adh_short"/>
    <property type="match status" value="1"/>
</dbReference>
<dbReference type="AlphaFoldDB" id="A0AAU7ZBV2"/>
<accession>A0AAU7ZBV2</accession>
<dbReference type="PANTHER" id="PTHR24320">
    <property type="entry name" value="RETINOL DEHYDROGENASE"/>
    <property type="match status" value="1"/>
</dbReference>
<name>A0AAU7ZBV2_9BACT</name>
<dbReference type="Gene3D" id="3.40.50.720">
    <property type="entry name" value="NAD(P)-binding Rossmann-like Domain"/>
    <property type="match status" value="1"/>
</dbReference>
<protein>
    <submittedName>
        <fullName evidence="4">SDR family NAD(P)-dependent oxidoreductase</fullName>
    </submittedName>
</protein>
<gene>
    <name evidence="4" type="ORF">RBB75_17480</name>
</gene>
<dbReference type="InterPro" id="IPR057326">
    <property type="entry name" value="KR_dom"/>
</dbReference>
<reference evidence="4" key="2">
    <citation type="journal article" date="2024" name="Environ. Microbiol.">
        <title>Genome analysis and description of Tunturibacter gen. nov. expands the diversity of Terriglobia in tundra soils.</title>
        <authorList>
            <person name="Messyasz A."/>
            <person name="Mannisto M.K."/>
            <person name="Kerkhof L.J."/>
            <person name="Haggblom M.M."/>
        </authorList>
    </citation>
    <scope>NUCLEOTIDE SEQUENCE</scope>
    <source>
        <strain evidence="4">M8UP23</strain>
    </source>
</reference>
<comment type="similarity">
    <text evidence="1">Belongs to the short-chain dehydrogenases/reductases (SDR) family.</text>
</comment>
<dbReference type="PRINTS" id="PR00081">
    <property type="entry name" value="GDHRDH"/>
</dbReference>
<feature type="domain" description="Ketoreductase" evidence="3">
    <location>
        <begin position="9"/>
        <end position="144"/>
    </location>
</feature>
<dbReference type="PANTHER" id="PTHR24320:SF148">
    <property type="entry name" value="NAD(P)-BINDING ROSSMANN-FOLD SUPERFAMILY PROTEIN"/>
    <property type="match status" value="1"/>
</dbReference>
<dbReference type="KEGG" id="temp:RBB75_17480"/>
<dbReference type="SUPFAM" id="SSF51735">
    <property type="entry name" value="NAD(P)-binding Rossmann-fold domains"/>
    <property type="match status" value="1"/>
</dbReference>
<reference evidence="4" key="1">
    <citation type="submission" date="2023-08" db="EMBL/GenBank/DDBJ databases">
        <authorList>
            <person name="Messyasz A."/>
            <person name="Mannisto M.K."/>
            <person name="Kerkhof L.J."/>
            <person name="Haggblom M."/>
        </authorList>
    </citation>
    <scope>NUCLEOTIDE SEQUENCE</scope>
    <source>
        <strain evidence="4">M8UP23</strain>
    </source>
</reference>
<sequence>MSNNPTNRKAYLITGPTSGIGRCTAFELATHGTVVLVGRDRGKLNELQKAIERKGGHAVSAVCDLSDLVSVRRAAAEIVALHLPIVGLLNNAGIMQMRATKNAMGWDMSFATNHLGPFVLTEALIPHLPYGATVIFVASAVEDPERKPAKMAGFRGSRYLSAEASTRGEWNPGGSRMPGADAYATSKQCNLATAMAFARETPRLHFNAVEPGLNPTTGLGGHDAGALVRSLQTFVIPLLVPLLMPFIKILSTPKRAASVITKILINESGETGIYYDERGRPMPGSVLVRDPNFQDRVVAETRALLSTFPK</sequence>
<organism evidence="4">
    <name type="scientific">Tunturiibacter empetritectus</name>
    <dbReference type="NCBI Taxonomy" id="3069691"/>
    <lineage>
        <taxon>Bacteria</taxon>
        <taxon>Pseudomonadati</taxon>
        <taxon>Acidobacteriota</taxon>
        <taxon>Terriglobia</taxon>
        <taxon>Terriglobales</taxon>
        <taxon>Acidobacteriaceae</taxon>
        <taxon>Tunturiibacter</taxon>
    </lineage>
</organism>
<evidence type="ECO:0000313" key="4">
    <source>
        <dbReference type="EMBL" id="XCB26204.1"/>
    </source>
</evidence>